<dbReference type="GO" id="GO:0004672">
    <property type="term" value="F:protein kinase activity"/>
    <property type="evidence" value="ECO:0007669"/>
    <property type="project" value="InterPro"/>
</dbReference>
<dbReference type="PROSITE" id="PS00107">
    <property type="entry name" value="PROTEIN_KINASE_ATP"/>
    <property type="match status" value="2"/>
</dbReference>
<dbReference type="SMART" id="SM00220">
    <property type="entry name" value="S_TKc"/>
    <property type="match status" value="2"/>
</dbReference>
<proteinExistence type="predicted"/>
<evidence type="ECO:0000256" key="1">
    <source>
        <dbReference type="ARBA" id="ARBA00022741"/>
    </source>
</evidence>
<dbReference type="PANTHER" id="PTHR26392:SF92">
    <property type="entry name" value="PROTEIN KINASE DOMAIN-CONTAINING PROTEIN"/>
    <property type="match status" value="1"/>
</dbReference>
<dbReference type="EMBL" id="GG666659">
    <property type="protein sequence ID" value="EEN45467.1"/>
    <property type="molecule type" value="Genomic_DNA"/>
</dbReference>
<evidence type="ECO:0000259" key="5">
    <source>
        <dbReference type="PROSITE" id="PS50011"/>
    </source>
</evidence>
<gene>
    <name evidence="6" type="ORF">BRAFLDRAFT_80148</name>
</gene>
<dbReference type="eggNOG" id="KOG0591">
    <property type="taxonomic scope" value="Eukaryota"/>
</dbReference>
<feature type="binding site" evidence="3">
    <location>
        <position position="298"/>
    </location>
    <ligand>
        <name>ATP</name>
        <dbReference type="ChEBI" id="CHEBI:30616"/>
    </ligand>
</feature>
<feature type="coiled-coil region" evidence="4">
    <location>
        <begin position="21"/>
        <end position="57"/>
    </location>
</feature>
<dbReference type="InterPro" id="IPR011009">
    <property type="entry name" value="Kinase-like_dom_sf"/>
</dbReference>
<dbReference type="SUPFAM" id="SSF52540">
    <property type="entry name" value="P-loop containing nucleoside triphosphate hydrolases"/>
    <property type="match status" value="1"/>
</dbReference>
<reference evidence="6" key="1">
    <citation type="journal article" date="2008" name="Nature">
        <title>The amphioxus genome and the evolution of the chordate karyotype.</title>
        <authorList>
            <consortium name="US DOE Joint Genome Institute (JGI-PGF)"/>
            <person name="Putnam N.H."/>
            <person name="Butts T."/>
            <person name="Ferrier D.E.K."/>
            <person name="Furlong R.F."/>
            <person name="Hellsten U."/>
            <person name="Kawashima T."/>
            <person name="Robinson-Rechavi M."/>
            <person name="Shoguchi E."/>
            <person name="Terry A."/>
            <person name="Yu J.-K."/>
            <person name="Benito-Gutierrez E.L."/>
            <person name="Dubchak I."/>
            <person name="Garcia-Fernandez J."/>
            <person name="Gibson-Brown J.J."/>
            <person name="Grigoriev I.V."/>
            <person name="Horton A.C."/>
            <person name="de Jong P.J."/>
            <person name="Jurka J."/>
            <person name="Kapitonov V.V."/>
            <person name="Kohara Y."/>
            <person name="Kuroki Y."/>
            <person name="Lindquist E."/>
            <person name="Lucas S."/>
            <person name="Osoegawa K."/>
            <person name="Pennacchio L.A."/>
            <person name="Salamov A.A."/>
            <person name="Satou Y."/>
            <person name="Sauka-Spengler T."/>
            <person name="Schmutz J."/>
            <person name="Shin-I T."/>
            <person name="Toyoda A."/>
            <person name="Bronner-Fraser M."/>
            <person name="Fujiyama A."/>
            <person name="Holland L.Z."/>
            <person name="Holland P.W.H."/>
            <person name="Satoh N."/>
            <person name="Rokhsar D.S."/>
        </authorList>
    </citation>
    <scope>NUCLEOTIDE SEQUENCE [LARGE SCALE GENOMIC DNA]</scope>
    <source>
        <strain evidence="6">S238N-H82</strain>
        <tissue evidence="6">Testes</tissue>
    </source>
</reference>
<dbReference type="InterPro" id="IPR027417">
    <property type="entry name" value="P-loop_NTPase"/>
</dbReference>
<dbReference type="PANTHER" id="PTHR26392">
    <property type="entry name" value="MITOGEN-ACTIVATED PROTEIN KINASE KINASE KINASE 7-RELATED"/>
    <property type="match status" value="1"/>
</dbReference>
<dbReference type="GO" id="GO:0005524">
    <property type="term" value="F:ATP binding"/>
    <property type="evidence" value="ECO:0007669"/>
    <property type="project" value="UniProtKB-UniRule"/>
</dbReference>
<dbReference type="Gene3D" id="3.40.50.300">
    <property type="entry name" value="P-loop containing nucleotide triphosphate hydrolases"/>
    <property type="match status" value="1"/>
</dbReference>
<dbReference type="InterPro" id="IPR017441">
    <property type="entry name" value="Protein_kinase_ATP_BS"/>
</dbReference>
<dbReference type="Gene3D" id="1.10.510.10">
    <property type="entry name" value="Transferase(Phosphotransferase) domain 1"/>
    <property type="match status" value="2"/>
</dbReference>
<accession>C3ZPP6</accession>
<evidence type="ECO:0000256" key="3">
    <source>
        <dbReference type="PROSITE-ProRule" id="PRU10141"/>
    </source>
</evidence>
<evidence type="ECO:0000313" key="6">
    <source>
        <dbReference type="EMBL" id="EEN45467.1"/>
    </source>
</evidence>
<organism>
    <name type="scientific">Branchiostoma floridae</name>
    <name type="common">Florida lancelet</name>
    <name type="synonym">Amphioxus</name>
    <dbReference type="NCBI Taxonomy" id="7739"/>
    <lineage>
        <taxon>Eukaryota</taxon>
        <taxon>Metazoa</taxon>
        <taxon>Chordata</taxon>
        <taxon>Cephalochordata</taxon>
        <taxon>Leptocardii</taxon>
        <taxon>Amphioxiformes</taxon>
        <taxon>Branchiostomatidae</taxon>
        <taxon>Branchiostoma</taxon>
    </lineage>
</organism>
<dbReference type="PROSITE" id="PS00108">
    <property type="entry name" value="PROTEIN_KINASE_ST"/>
    <property type="match status" value="2"/>
</dbReference>
<evidence type="ECO:0000256" key="4">
    <source>
        <dbReference type="SAM" id="Coils"/>
    </source>
</evidence>
<dbReference type="Pfam" id="PF00350">
    <property type="entry name" value="Dynamin_N"/>
    <property type="match status" value="1"/>
</dbReference>
<feature type="domain" description="Protein kinase" evidence="5">
    <location>
        <begin position="933"/>
        <end position="1211"/>
    </location>
</feature>
<dbReference type="STRING" id="7739.C3ZPP6"/>
<feature type="binding site" evidence="3">
    <location>
        <position position="964"/>
    </location>
    <ligand>
        <name>ATP</name>
        <dbReference type="ChEBI" id="CHEBI:30616"/>
    </ligand>
</feature>
<evidence type="ECO:0000256" key="2">
    <source>
        <dbReference type="ARBA" id="ARBA00022840"/>
    </source>
</evidence>
<feature type="domain" description="Protein kinase" evidence="5">
    <location>
        <begin position="267"/>
        <end position="619"/>
    </location>
</feature>
<sequence>MAARPGLPTEEEIDQMKPLKLAKLLQECGMIEDEIEKMETEEARAELKKRIRDIRATAATRRRPGQGGIVIVDSPGVGESKMMDKVVADYIPKVFAFLYIIDSSRAGGVQQDRAVGLGGILSEDFTKVLDGLDLLLPKSLDIKLETQYRTKSILRNCWEQAQVGTPIVDILMQALKSEELLTELAERQMKPQRDLMSLLEEDVTKMRDIMELTIEGTYNDTRSNDEILRTYEPQSWEINGFLGQLAMFYLTDMRKYEYDLDSITGWTDTTNRLGGGSFGEVFRVQVQWKGAEIPAALKLGVMPYDFITIETAWDFLKEEDNLWKLRGGHIVEYYGTACRKEEGGLRLGLVMELCEGTLEDRIIGKRDHNPAWWGSNLRKQASAFSYTQNLAVQLCEGLKHIHDAGYIHRDLKVVNILVTRDNTVKLADVGLTKQEEKITGTVAGTALYAAPEVKERKVYDKSADIYSLGLILWEMWYGRTLYGLKVLSQADESAGSGAKAELRKIGGFLTNLMTIAATKRHAEQGMNTGFPTEEEVDCMRLLKLYRLLQELGMTEEETEDMEPEELRAEVKKKIRDIQATAATRRRPWQTEENLREVLDTFNAKREHLAELCHSIADYLPELDQSTTDMLKMQLDCAAEDILIDVQSCLDRARCHILVAGETSSGKSTILNLLLGEKILPVAHMSGTSTICEVKYGETRQAVVHLRQPDDQGQKIVNIKLDGTEERQAELRSYMHLEGACGDSFPPAERIEIFLPLPLLKGGIVIVDSPGVGESKMMDKVVADYMPKVFAFLYIINSASAGGVQQDRLGQLLRMYDAKENAEDFDPESAMFIYNKWDLVPTDERDYLKRDNFRKLSGMWPGLKEEQAVGPGGILSADFTKVLDGLDLLLPKSLDIKLDTQYRDINRFLGQLAMFHLTEMRGYEYDLDSIIGWRDTTSRIGEGSFGEVYRVQVQGKGTETPAALKLGVYPYDITTTETAWDFLKEEDNLRKLQGEHIVEYYGTACRREGGGLRLGLVMELCDGTLGDRIVGNRNHNPAWWGADPEKQAAAFSYTQNLAVQLCEGLKTIHDAGYIHKDLKVINILVTKDNTVKLADVGLTKREKITGTPTGTPLYAAPEVKERKVYDKSADIYSLGLILWEMWYGVTLYGLKDEVYSKRLEEDLKRGWDIRMPWWEGTVPPIPEWTRLIHDCLKKDPKRRPKIQECLDRISAMKV</sequence>
<dbReference type="InterPro" id="IPR000719">
    <property type="entry name" value="Prot_kinase_dom"/>
</dbReference>
<protein>
    <recommendedName>
        <fullName evidence="5">Protein kinase domain-containing protein</fullName>
    </recommendedName>
</protein>
<dbReference type="CDD" id="cd00180">
    <property type="entry name" value="PKc"/>
    <property type="match status" value="2"/>
</dbReference>
<keyword evidence="1 3" id="KW-0547">Nucleotide-binding</keyword>
<keyword evidence="4" id="KW-0175">Coiled coil</keyword>
<dbReference type="AlphaFoldDB" id="C3ZPP6"/>
<dbReference type="Pfam" id="PF00069">
    <property type="entry name" value="Pkinase"/>
    <property type="match status" value="2"/>
</dbReference>
<dbReference type="SUPFAM" id="SSF56112">
    <property type="entry name" value="Protein kinase-like (PK-like)"/>
    <property type="match status" value="2"/>
</dbReference>
<dbReference type="InParanoid" id="C3ZPP6"/>
<dbReference type="InterPro" id="IPR045063">
    <property type="entry name" value="Dynamin_N"/>
</dbReference>
<keyword evidence="2 3" id="KW-0067">ATP-binding</keyword>
<dbReference type="PROSITE" id="PS50011">
    <property type="entry name" value="PROTEIN_KINASE_DOM"/>
    <property type="match status" value="2"/>
</dbReference>
<dbReference type="InterPro" id="IPR008271">
    <property type="entry name" value="Ser/Thr_kinase_AS"/>
</dbReference>
<name>C3ZPP6_BRAFL</name>